<evidence type="ECO:0000256" key="2">
    <source>
        <dbReference type="RuleBase" id="RU004328"/>
    </source>
</evidence>
<dbReference type="InterPro" id="IPR033130">
    <property type="entry name" value="RNase_T2_His_AS_2"/>
</dbReference>
<dbReference type="PROSITE" id="PS00531">
    <property type="entry name" value="RNASE_T2_2"/>
    <property type="match status" value="1"/>
</dbReference>
<dbReference type="EMBL" id="KL251380">
    <property type="protein sequence ID" value="KGB40141.1"/>
    <property type="molecule type" value="Genomic_DNA"/>
</dbReference>
<dbReference type="Pfam" id="PF00445">
    <property type="entry name" value="Ribonuclease_T2"/>
    <property type="match status" value="1"/>
</dbReference>
<dbReference type="InterPro" id="IPR036430">
    <property type="entry name" value="RNase_T2-like_sf"/>
</dbReference>
<organism evidence="4">
    <name type="scientific">Schistosoma haematobium</name>
    <name type="common">Blood fluke</name>
    <dbReference type="NCBI Taxonomy" id="6185"/>
    <lineage>
        <taxon>Eukaryota</taxon>
        <taxon>Metazoa</taxon>
        <taxon>Spiralia</taxon>
        <taxon>Lophotrochozoa</taxon>
        <taxon>Platyhelminthes</taxon>
        <taxon>Trematoda</taxon>
        <taxon>Digenea</taxon>
        <taxon>Strigeidida</taxon>
        <taxon>Schistosomatoidea</taxon>
        <taxon>Schistosomatidae</taxon>
        <taxon>Schistosoma</taxon>
    </lineage>
</organism>
<dbReference type="PANTHER" id="PTHR11240:SF22">
    <property type="entry name" value="RIBONUCLEASE T2"/>
    <property type="match status" value="1"/>
</dbReference>
<protein>
    <submittedName>
        <fullName evidence="4">Ribonuclease Oy</fullName>
    </submittedName>
</protein>
<dbReference type="InterPro" id="IPR001568">
    <property type="entry name" value="RNase_T2-like"/>
</dbReference>
<comment type="similarity">
    <text evidence="1 2">Belongs to the RNase T2 family.</text>
</comment>
<dbReference type="GO" id="GO:0003723">
    <property type="term" value="F:RNA binding"/>
    <property type="evidence" value="ECO:0007669"/>
    <property type="project" value="InterPro"/>
</dbReference>
<name>A0A095AZC8_SCHHA</name>
<gene>
    <name evidence="4" type="ORF">MS3_08601</name>
</gene>
<dbReference type="Gene3D" id="3.90.730.10">
    <property type="entry name" value="Ribonuclease T2-like"/>
    <property type="match status" value="1"/>
</dbReference>
<evidence type="ECO:0000256" key="1">
    <source>
        <dbReference type="ARBA" id="ARBA00007469"/>
    </source>
</evidence>
<dbReference type="GO" id="GO:0006401">
    <property type="term" value="P:RNA catabolic process"/>
    <property type="evidence" value="ECO:0007669"/>
    <property type="project" value="TreeGrafter"/>
</dbReference>
<proteinExistence type="inferred from homology"/>
<feature type="region of interest" description="Disordered" evidence="3">
    <location>
        <begin position="1"/>
        <end position="20"/>
    </location>
</feature>
<evidence type="ECO:0000313" key="4">
    <source>
        <dbReference type="EMBL" id="KGB40141.1"/>
    </source>
</evidence>
<accession>A0A095AZC8</accession>
<dbReference type="GO" id="GO:0005576">
    <property type="term" value="C:extracellular region"/>
    <property type="evidence" value="ECO:0007669"/>
    <property type="project" value="TreeGrafter"/>
</dbReference>
<dbReference type="GO" id="GO:0033897">
    <property type="term" value="F:ribonuclease T2 activity"/>
    <property type="evidence" value="ECO:0007669"/>
    <property type="project" value="InterPro"/>
</dbReference>
<evidence type="ECO:0000256" key="3">
    <source>
        <dbReference type="SAM" id="MobiDB-lite"/>
    </source>
</evidence>
<dbReference type="SUPFAM" id="SSF55895">
    <property type="entry name" value="Ribonuclease Rh-like"/>
    <property type="match status" value="1"/>
</dbReference>
<reference evidence="4" key="1">
    <citation type="journal article" date="2012" name="Nat. Genet.">
        <title>Whole-genome sequence of Schistosoma haematobium.</title>
        <authorList>
            <person name="Young N.D."/>
            <person name="Jex A.R."/>
            <person name="Li B."/>
            <person name="Liu S."/>
            <person name="Yang L."/>
            <person name="Xiong Z."/>
            <person name="Li Y."/>
            <person name="Cantacessi C."/>
            <person name="Hall R.S."/>
            <person name="Xu X."/>
            <person name="Chen F."/>
            <person name="Wu X."/>
            <person name="Zerlotini A."/>
            <person name="Oliveira G."/>
            <person name="Hofmann A."/>
            <person name="Zhang G."/>
            <person name="Fang X."/>
            <person name="Kang Y."/>
            <person name="Campbell B.E."/>
            <person name="Loukas A."/>
            <person name="Ranganathan S."/>
            <person name="Rollinson D."/>
            <person name="Rinaldi G."/>
            <person name="Brindley P.J."/>
            <person name="Yang H."/>
            <person name="Wang J."/>
            <person name="Wang J."/>
            <person name="Gasser R.B."/>
        </authorList>
    </citation>
    <scope>NUCLEOTIDE SEQUENCE [LARGE SCALE GENOMIC DNA]</scope>
</reference>
<dbReference type="PANTHER" id="PTHR11240">
    <property type="entry name" value="RIBONUCLEASE T2"/>
    <property type="match status" value="1"/>
</dbReference>
<dbReference type="AlphaFoldDB" id="A0A095AZC8"/>
<sequence length="261" mass="30029">MSICADREEQSDQRKPSHSNKSMLAYQNVLNLLVRITWFDVIIVENHSLNSLSDSISESTKRSKKAMAKFEKHEFNRHGRCATEDPAIVNQHGYFKFGIDLMKKLHLFEKLIKNGIKPDQSKQYETSDLRSVLKKEFGYNGSLKCTDIKGKVKSINFKSSEIVFYNDELILTTCYSVKNLCIDRFIHVPKTARHKDLSCKSKVPFDIKQLQVTDGINAVELFSIEQTSYYNPTHFYALLITTGWYLVTSSFSMTSELDVLN</sequence>
<feature type="compositionally biased region" description="Basic and acidic residues" evidence="3">
    <location>
        <begin position="1"/>
        <end position="15"/>
    </location>
</feature>